<dbReference type="GO" id="GO:0008483">
    <property type="term" value="F:transaminase activity"/>
    <property type="evidence" value="ECO:0007669"/>
    <property type="project" value="UniProtKB-KW"/>
</dbReference>
<accession>A0A1N7SCH6</accession>
<sequence>MPYVFTTRPRAADCFFVTTMIELELERDRRAAPTLVEQVVQGFARAIEAQSLRAGALLPSVRQLAQSHELSTFTVTEAYNRLVSMGLVVARRGSGYRVAARSPATRVAATDWQPPSLTATWLLSDVFADHSVPIKAGGGWLPNEWINETGLQHALRATSRVPAARLGDYGHPYGFAPLRERIAEQLDRRGLPVDVSNVLLTQGATQGLDLIVRTLLRPGDAVIVEDPGYCNLLQILKLAGLVVHGVPRTTAGVDTDMLEALVEQHKPKAIFVNTTLQNPTGATFGMSAAFRLLQIAERQRTWVIEDDVSRELAPAGAPLFAAMEGLQRVLYVGGFSKTVTPALRCGYVVAERAVLRELARTKMAVGLTSSEAIERIVDKVLVEGRYARHVEAVNERLKLAHATVEERLDALGLDVFYRPRAGLFLWVRLPIDAQRASEVATAALEHGIWLAPGSYFRPDDAPSAWFRFNVPYSTDDALWRFIERVGQGKL</sequence>
<keyword evidence="7" id="KW-0808">Transferase</keyword>
<evidence type="ECO:0000256" key="4">
    <source>
        <dbReference type="ARBA" id="ARBA00023125"/>
    </source>
</evidence>
<dbReference type="Gene3D" id="1.10.10.10">
    <property type="entry name" value="Winged helix-like DNA-binding domain superfamily/Winged helix DNA-binding domain"/>
    <property type="match status" value="1"/>
</dbReference>
<evidence type="ECO:0000259" key="6">
    <source>
        <dbReference type="PROSITE" id="PS50949"/>
    </source>
</evidence>
<dbReference type="PANTHER" id="PTHR46577">
    <property type="entry name" value="HTH-TYPE TRANSCRIPTIONAL REGULATORY PROTEIN GABR"/>
    <property type="match status" value="1"/>
</dbReference>
<keyword evidence="4" id="KW-0238">DNA-binding</keyword>
<dbReference type="SUPFAM" id="SSF46785">
    <property type="entry name" value="Winged helix' DNA-binding domain"/>
    <property type="match status" value="1"/>
</dbReference>
<dbReference type="CDD" id="cd00609">
    <property type="entry name" value="AAT_like"/>
    <property type="match status" value="1"/>
</dbReference>
<dbReference type="Pfam" id="PF00392">
    <property type="entry name" value="GntR"/>
    <property type="match status" value="1"/>
</dbReference>
<dbReference type="InterPro" id="IPR036390">
    <property type="entry name" value="WH_DNA-bd_sf"/>
</dbReference>
<name>A0A1N7SCH6_9BURK</name>
<dbReference type="InterPro" id="IPR000524">
    <property type="entry name" value="Tscrpt_reg_HTH_GntR"/>
</dbReference>
<evidence type="ECO:0000256" key="3">
    <source>
        <dbReference type="ARBA" id="ARBA00023015"/>
    </source>
</evidence>
<keyword evidence="5" id="KW-0804">Transcription</keyword>
<evidence type="ECO:0000313" key="7">
    <source>
        <dbReference type="EMBL" id="SIT44668.1"/>
    </source>
</evidence>
<dbReference type="Pfam" id="PF00155">
    <property type="entry name" value="Aminotran_1_2"/>
    <property type="match status" value="1"/>
</dbReference>
<keyword evidence="2" id="KW-0663">Pyridoxal phosphate</keyword>
<dbReference type="Gene3D" id="3.40.640.10">
    <property type="entry name" value="Type I PLP-dependent aspartate aminotransferase-like (Major domain)"/>
    <property type="match status" value="1"/>
</dbReference>
<dbReference type="AlphaFoldDB" id="A0A1N7SCH6"/>
<keyword evidence="8" id="KW-1185">Reference proteome</keyword>
<dbReference type="InterPro" id="IPR015424">
    <property type="entry name" value="PyrdxlP-dep_Trfase"/>
</dbReference>
<dbReference type="SUPFAM" id="SSF53383">
    <property type="entry name" value="PLP-dependent transferases"/>
    <property type="match status" value="1"/>
</dbReference>
<protein>
    <submittedName>
        <fullName evidence="7">Transcriptional regulator with HTH domain and aminotransferase domain</fullName>
    </submittedName>
</protein>
<dbReference type="EMBL" id="CYGX02000048">
    <property type="protein sequence ID" value="SIT44668.1"/>
    <property type="molecule type" value="Genomic_DNA"/>
</dbReference>
<evidence type="ECO:0000256" key="2">
    <source>
        <dbReference type="ARBA" id="ARBA00022898"/>
    </source>
</evidence>
<dbReference type="GO" id="GO:0030170">
    <property type="term" value="F:pyridoxal phosphate binding"/>
    <property type="evidence" value="ECO:0007669"/>
    <property type="project" value="InterPro"/>
</dbReference>
<reference evidence="7 8" key="1">
    <citation type="submission" date="2016-12" db="EMBL/GenBank/DDBJ databases">
        <authorList>
            <person name="Song W.-J."/>
            <person name="Kurnit D.M."/>
        </authorList>
    </citation>
    <scope>NUCLEOTIDE SEQUENCE [LARGE SCALE GENOMIC DNA]</scope>
    <source>
        <strain evidence="7 8">STM7296</strain>
    </source>
</reference>
<evidence type="ECO:0000313" key="8">
    <source>
        <dbReference type="Proteomes" id="UP000187012"/>
    </source>
</evidence>
<dbReference type="SMART" id="SM00345">
    <property type="entry name" value="HTH_GNTR"/>
    <property type="match status" value="1"/>
</dbReference>
<keyword evidence="3" id="KW-0805">Transcription regulation</keyword>
<dbReference type="GO" id="GO:0003700">
    <property type="term" value="F:DNA-binding transcription factor activity"/>
    <property type="evidence" value="ECO:0007669"/>
    <property type="project" value="InterPro"/>
</dbReference>
<keyword evidence="7" id="KW-0032">Aminotransferase</keyword>
<dbReference type="InterPro" id="IPR004839">
    <property type="entry name" value="Aminotransferase_I/II_large"/>
</dbReference>
<feature type="domain" description="HTH gntR-type" evidence="6">
    <location>
        <begin position="33"/>
        <end position="101"/>
    </location>
</feature>
<dbReference type="GO" id="GO:0003677">
    <property type="term" value="F:DNA binding"/>
    <property type="evidence" value="ECO:0007669"/>
    <property type="project" value="UniProtKB-KW"/>
</dbReference>
<dbReference type="InterPro" id="IPR015421">
    <property type="entry name" value="PyrdxlP-dep_Trfase_major"/>
</dbReference>
<dbReference type="STRING" id="1247936.BN2475_480065"/>
<dbReference type="InterPro" id="IPR036388">
    <property type="entry name" value="WH-like_DNA-bd_sf"/>
</dbReference>
<gene>
    <name evidence="7" type="ORF">BN2475_480065</name>
</gene>
<dbReference type="Proteomes" id="UP000187012">
    <property type="component" value="Unassembled WGS sequence"/>
</dbReference>
<comment type="similarity">
    <text evidence="1">In the C-terminal section; belongs to the class-I pyridoxal-phosphate-dependent aminotransferase family.</text>
</comment>
<dbReference type="CDD" id="cd07377">
    <property type="entry name" value="WHTH_GntR"/>
    <property type="match status" value="1"/>
</dbReference>
<evidence type="ECO:0000256" key="1">
    <source>
        <dbReference type="ARBA" id="ARBA00005384"/>
    </source>
</evidence>
<evidence type="ECO:0000256" key="5">
    <source>
        <dbReference type="ARBA" id="ARBA00023163"/>
    </source>
</evidence>
<dbReference type="PROSITE" id="PS50949">
    <property type="entry name" value="HTH_GNTR"/>
    <property type="match status" value="1"/>
</dbReference>
<dbReference type="PANTHER" id="PTHR46577:SF2">
    <property type="entry name" value="TRANSCRIPTIONAL REGULATORY PROTEIN"/>
    <property type="match status" value="1"/>
</dbReference>
<dbReference type="InterPro" id="IPR051446">
    <property type="entry name" value="HTH_trans_reg/aminotransferase"/>
</dbReference>
<organism evidence="7 8">
    <name type="scientific">Paraburkholderia ribeironis</name>
    <dbReference type="NCBI Taxonomy" id="1247936"/>
    <lineage>
        <taxon>Bacteria</taxon>
        <taxon>Pseudomonadati</taxon>
        <taxon>Pseudomonadota</taxon>
        <taxon>Betaproteobacteria</taxon>
        <taxon>Burkholderiales</taxon>
        <taxon>Burkholderiaceae</taxon>
        <taxon>Paraburkholderia</taxon>
    </lineage>
</organism>
<proteinExistence type="inferred from homology"/>